<feature type="region of interest" description="Disordered" evidence="1">
    <location>
        <begin position="140"/>
        <end position="165"/>
    </location>
</feature>
<name>A0A6A5AKW9_APHAT</name>
<comment type="caution">
    <text evidence="2">The sequence shown here is derived from an EMBL/GenBank/DDBJ whole genome shotgun (WGS) entry which is preliminary data.</text>
</comment>
<evidence type="ECO:0008006" key="4">
    <source>
        <dbReference type="Google" id="ProtNLM"/>
    </source>
</evidence>
<reference evidence="2 3" key="1">
    <citation type="submission" date="2019-06" db="EMBL/GenBank/DDBJ databases">
        <title>Genomics analysis of Aphanomyces spp. identifies a new class of oomycete effector associated with host adaptation.</title>
        <authorList>
            <person name="Gaulin E."/>
        </authorList>
    </citation>
    <scope>NUCLEOTIDE SEQUENCE [LARGE SCALE GENOMIC DNA]</scope>
    <source>
        <strain evidence="2 3">E</strain>
    </source>
</reference>
<gene>
    <name evidence="2" type="ORF">AaE_003803</name>
</gene>
<feature type="compositionally biased region" description="Basic and acidic residues" evidence="1">
    <location>
        <begin position="140"/>
        <end position="161"/>
    </location>
</feature>
<dbReference type="EMBL" id="VJMI01009459">
    <property type="protein sequence ID" value="KAF0758900.1"/>
    <property type="molecule type" value="Genomic_DNA"/>
</dbReference>
<accession>A0A6A5AKW9</accession>
<protein>
    <recommendedName>
        <fullName evidence="4">Myb/SANT-like domain-containing protein</fullName>
    </recommendedName>
</protein>
<evidence type="ECO:0000313" key="3">
    <source>
        <dbReference type="Proteomes" id="UP000469452"/>
    </source>
</evidence>
<feature type="region of interest" description="Disordered" evidence="1">
    <location>
        <begin position="180"/>
        <end position="217"/>
    </location>
</feature>
<evidence type="ECO:0000313" key="2">
    <source>
        <dbReference type="EMBL" id="KAF0758900.1"/>
    </source>
</evidence>
<sequence>MGKPMQKQLAWSTEMDLALLREVLRVEPYDGEYGTLTLRWKTVVANISSCFEMDIPHHSARDHYESMLETFKSSDRAQRLWGTGNEEAILEKTAGTIFLISDNGAPTLCHHGDALRRAVEVYSNGVTEQVQLLQDLVDRREEKDEAKKAKKEKDQKRRDSLESTGSQLCLEAEQRVAKRQRTAGTAQKKDESDSTLQDLLDFEKQKHSEDHTYRMERLEFDKEEQKIRLVQMSESAKRNDQLERLLV</sequence>
<dbReference type="AlphaFoldDB" id="A0A6A5AKW9"/>
<dbReference type="VEuPathDB" id="FungiDB:H257_01994"/>
<evidence type="ECO:0000256" key="1">
    <source>
        <dbReference type="SAM" id="MobiDB-lite"/>
    </source>
</evidence>
<feature type="compositionally biased region" description="Basic and acidic residues" evidence="1">
    <location>
        <begin position="201"/>
        <end position="217"/>
    </location>
</feature>
<proteinExistence type="predicted"/>
<organism evidence="2 3">
    <name type="scientific">Aphanomyces astaci</name>
    <name type="common">Crayfish plague agent</name>
    <dbReference type="NCBI Taxonomy" id="112090"/>
    <lineage>
        <taxon>Eukaryota</taxon>
        <taxon>Sar</taxon>
        <taxon>Stramenopiles</taxon>
        <taxon>Oomycota</taxon>
        <taxon>Saprolegniomycetes</taxon>
        <taxon>Saprolegniales</taxon>
        <taxon>Verrucalvaceae</taxon>
        <taxon>Aphanomyces</taxon>
    </lineage>
</organism>
<dbReference type="Proteomes" id="UP000469452">
    <property type="component" value="Unassembled WGS sequence"/>
</dbReference>